<keyword evidence="1" id="KW-0472">Membrane</keyword>
<dbReference type="Proteomes" id="UP000323856">
    <property type="component" value="Unassembled WGS sequence"/>
</dbReference>
<feature type="transmembrane region" description="Helical" evidence="1">
    <location>
        <begin position="111"/>
        <end position="132"/>
    </location>
</feature>
<feature type="transmembrane region" description="Helical" evidence="1">
    <location>
        <begin position="80"/>
        <end position="99"/>
    </location>
</feature>
<feature type="transmembrane region" description="Helical" evidence="1">
    <location>
        <begin position="46"/>
        <end position="68"/>
    </location>
</feature>
<reference evidence="2 3" key="1">
    <citation type="submission" date="2019-07" db="EMBL/GenBank/DDBJ databases">
        <title>Analysis of the biochemical properties, biological activity and biotechnological potential of siderophores and biosurfactants produced by Antarctic psychrotolerant bacteria.</title>
        <authorList>
            <person name="Styczynski M."/>
            <person name="Krucon T."/>
            <person name="Decewicz P."/>
            <person name="Dziewit L."/>
        </authorList>
    </citation>
    <scope>NUCLEOTIDE SEQUENCE [LARGE SCALE GENOMIC DNA]</scope>
    <source>
        <strain evidence="2 3">ANT_H27</strain>
    </source>
</reference>
<keyword evidence="1" id="KW-1133">Transmembrane helix</keyword>
<evidence type="ECO:0008006" key="4">
    <source>
        <dbReference type="Google" id="ProtNLM"/>
    </source>
</evidence>
<name>A0A5B0EJL9_9MICC</name>
<feature type="transmembrane region" description="Helical" evidence="1">
    <location>
        <begin position="192"/>
        <end position="213"/>
    </location>
</feature>
<evidence type="ECO:0000256" key="1">
    <source>
        <dbReference type="SAM" id="Phobius"/>
    </source>
</evidence>
<accession>A0A5B0EJL9</accession>
<keyword evidence="1" id="KW-0812">Transmembrane</keyword>
<dbReference type="RefSeq" id="WP_007272054.1">
    <property type="nucleotide sequence ID" value="NZ_JBITUG010000021.1"/>
</dbReference>
<dbReference type="EMBL" id="VOBL01000003">
    <property type="protein sequence ID" value="KAA0978888.1"/>
    <property type="molecule type" value="Genomic_DNA"/>
</dbReference>
<evidence type="ECO:0000313" key="3">
    <source>
        <dbReference type="Proteomes" id="UP000323856"/>
    </source>
</evidence>
<comment type="caution">
    <text evidence="2">The sequence shown here is derived from an EMBL/GenBank/DDBJ whole genome shotgun (WGS) entry which is preliminary data.</text>
</comment>
<dbReference type="InterPro" id="IPR049713">
    <property type="entry name" value="Pr6Pr-like"/>
</dbReference>
<proteinExistence type="predicted"/>
<sequence length="221" mass="24014">MRRVLAYILRIGGSIAIAAAVAAQLRLSLNNEASGEGEVGFVTQNFFSFFTIESNVVAVLVLFVGIFTLSRSNESRGWSLVRAAATTYMATTGVVYNLLLRGIELPQGATVPWSNEVLHVIGPVVLVLDWLIAPGRRPLGATALWGIVAFPILWAGYTLARGALVLDPRTDLPWYPYPFLNPDTSANGYYSVGFYVVLIGMVIGVVGAGVLWVSRARRRNR</sequence>
<feature type="transmembrane region" description="Helical" evidence="1">
    <location>
        <begin position="139"/>
        <end position="160"/>
    </location>
</feature>
<dbReference type="OrthoDB" id="9809977at2"/>
<evidence type="ECO:0000313" key="2">
    <source>
        <dbReference type="EMBL" id="KAA0978888.1"/>
    </source>
</evidence>
<gene>
    <name evidence="2" type="ORF">FQ154_03790</name>
</gene>
<dbReference type="AlphaFoldDB" id="A0A5B0EJL9"/>
<protein>
    <recommendedName>
        <fullName evidence="4">Pr6Pr family membrane protein</fullName>
    </recommendedName>
</protein>
<organism evidence="2 3">
    <name type="scientific">Paeniglutamicibacter gangotriensis</name>
    <dbReference type="NCBI Taxonomy" id="254787"/>
    <lineage>
        <taxon>Bacteria</taxon>
        <taxon>Bacillati</taxon>
        <taxon>Actinomycetota</taxon>
        <taxon>Actinomycetes</taxon>
        <taxon>Micrococcales</taxon>
        <taxon>Micrococcaceae</taxon>
        <taxon>Paeniglutamicibacter</taxon>
    </lineage>
</organism>
<dbReference type="NCBIfam" id="NF038065">
    <property type="entry name" value="Pr6Pr"/>
    <property type="match status" value="1"/>
</dbReference>